<comment type="catalytic activity">
    <reaction evidence="4">
        <text>D-glyceraldehyde 3-phosphate = dihydroxyacetone phosphate</text>
        <dbReference type="Rhea" id="RHEA:18585"/>
        <dbReference type="ChEBI" id="CHEBI:57642"/>
        <dbReference type="ChEBI" id="CHEBI:59776"/>
        <dbReference type="EC" id="5.3.1.1"/>
    </reaction>
</comment>
<dbReference type="STRING" id="1072389.K1X0E6"/>
<comment type="pathway">
    <text evidence="4">Carbohydrate biosynthesis; gluconeogenesis.</text>
</comment>
<dbReference type="PANTHER" id="PTHR21139">
    <property type="entry name" value="TRIOSEPHOSPHATE ISOMERASE"/>
    <property type="match status" value="1"/>
</dbReference>
<comment type="subunit">
    <text evidence="2">Homodimer.</text>
</comment>
<evidence type="ECO:0000256" key="4">
    <source>
        <dbReference type="RuleBase" id="RU363013"/>
    </source>
</evidence>
<evidence type="ECO:0000313" key="6">
    <source>
        <dbReference type="Proteomes" id="UP000006753"/>
    </source>
</evidence>
<dbReference type="UniPathway" id="UPA00138"/>
<dbReference type="HOGENOM" id="CLU_024251_2_3_1"/>
<comment type="similarity">
    <text evidence="1 4">Belongs to the triosephosphate isomerase family.</text>
</comment>
<dbReference type="GO" id="GO:0006096">
    <property type="term" value="P:glycolytic process"/>
    <property type="evidence" value="ECO:0007669"/>
    <property type="project" value="UniProtKB-UniPathway"/>
</dbReference>
<dbReference type="GO" id="GO:0006094">
    <property type="term" value="P:gluconeogenesis"/>
    <property type="evidence" value="ECO:0007669"/>
    <property type="project" value="UniProtKB-UniPathway"/>
</dbReference>
<dbReference type="Proteomes" id="UP000006753">
    <property type="component" value="Unassembled WGS sequence"/>
</dbReference>
<dbReference type="PANTHER" id="PTHR21139:SF2">
    <property type="entry name" value="TRIOSEPHOSPHATE ISOMERASE"/>
    <property type="match status" value="1"/>
</dbReference>
<comment type="pathway">
    <text evidence="4">Carbohydrate degradation; glycolysis; D-glyceraldehyde 3-phosphate from glycerone phosphate: step 1/1.</text>
</comment>
<dbReference type="EC" id="5.3.1.1" evidence="4"/>
<evidence type="ECO:0000256" key="3">
    <source>
        <dbReference type="ARBA" id="ARBA00023235"/>
    </source>
</evidence>
<dbReference type="OMA" id="QDCFWES"/>
<dbReference type="RefSeq" id="XP_007290757.1">
    <property type="nucleotide sequence ID" value="XM_007290695.1"/>
</dbReference>
<dbReference type="OrthoDB" id="6715177at2759"/>
<dbReference type="GeneID" id="18758803"/>
<name>K1X0E6_MARBU</name>
<proteinExistence type="inferred from homology"/>
<protein>
    <recommendedName>
        <fullName evidence="4">Triosephosphate isomerase</fullName>
        <ecNumber evidence="4">5.3.1.1</ecNumber>
    </recommendedName>
</protein>
<keyword evidence="4" id="KW-0324">Glycolysis</keyword>
<dbReference type="GO" id="GO:0046166">
    <property type="term" value="P:glyceraldehyde-3-phosphate biosynthetic process"/>
    <property type="evidence" value="ECO:0007669"/>
    <property type="project" value="TreeGrafter"/>
</dbReference>
<evidence type="ECO:0000313" key="5">
    <source>
        <dbReference type="EMBL" id="EKD18626.1"/>
    </source>
</evidence>
<keyword evidence="6" id="KW-1185">Reference proteome</keyword>
<dbReference type="InterPro" id="IPR013785">
    <property type="entry name" value="Aldolase_TIM"/>
</dbReference>
<sequence>MASNPDIHSPSHIHPQLTVAVSLKMYFSLLQTTNYIQSCTALAPLALSRHIDLIIIPDFLSLSSASTTIQLYAPTIRIGAQDCFWEDRGAYTGEVSPASLHELGCSVVELGHAERRRLFGEGDAMVARKAQAAERNGLMPLVCVGERQRGSLEGALGECRAQVESVLAVTRGEVIFAYEPVWAIGMEVPADPEYVVDVAKGLRALCGERKVRFLYGGSAGPGTFGKMKEEVDGLFLGRFAHDAQALGEIIGEVGSGFLGGSDQ</sequence>
<evidence type="ECO:0000256" key="2">
    <source>
        <dbReference type="ARBA" id="ARBA00011738"/>
    </source>
</evidence>
<dbReference type="InParanoid" id="K1X0E6"/>
<dbReference type="eggNOG" id="KOG1643">
    <property type="taxonomic scope" value="Eukaryota"/>
</dbReference>
<dbReference type="GO" id="GO:0019563">
    <property type="term" value="P:glycerol catabolic process"/>
    <property type="evidence" value="ECO:0007669"/>
    <property type="project" value="TreeGrafter"/>
</dbReference>
<dbReference type="Pfam" id="PF00121">
    <property type="entry name" value="TIM"/>
    <property type="match status" value="1"/>
</dbReference>
<gene>
    <name evidence="5" type="ORF">MBM_02868</name>
</gene>
<evidence type="ECO:0000256" key="1">
    <source>
        <dbReference type="ARBA" id="ARBA00007422"/>
    </source>
</evidence>
<accession>K1X0E6</accession>
<dbReference type="InterPro" id="IPR035990">
    <property type="entry name" value="TIM_sf"/>
</dbReference>
<dbReference type="Gene3D" id="3.20.20.70">
    <property type="entry name" value="Aldolase class I"/>
    <property type="match status" value="1"/>
</dbReference>
<keyword evidence="4" id="KW-0312">Gluconeogenesis</keyword>
<organism evidence="5 6">
    <name type="scientific">Marssonina brunnea f. sp. multigermtubi (strain MB_m1)</name>
    <name type="common">Marssonina leaf spot fungus</name>
    <dbReference type="NCBI Taxonomy" id="1072389"/>
    <lineage>
        <taxon>Eukaryota</taxon>
        <taxon>Fungi</taxon>
        <taxon>Dikarya</taxon>
        <taxon>Ascomycota</taxon>
        <taxon>Pezizomycotina</taxon>
        <taxon>Leotiomycetes</taxon>
        <taxon>Helotiales</taxon>
        <taxon>Drepanopezizaceae</taxon>
        <taxon>Drepanopeziza</taxon>
    </lineage>
</organism>
<dbReference type="KEGG" id="mbe:MBM_02868"/>
<keyword evidence="3 4" id="KW-0413">Isomerase</keyword>
<dbReference type="CDD" id="cd00311">
    <property type="entry name" value="TIM"/>
    <property type="match status" value="1"/>
</dbReference>
<dbReference type="UniPathway" id="UPA00109">
    <property type="reaction ID" value="UER00189"/>
</dbReference>
<dbReference type="EMBL" id="JH921432">
    <property type="protein sequence ID" value="EKD18626.1"/>
    <property type="molecule type" value="Genomic_DNA"/>
</dbReference>
<dbReference type="SUPFAM" id="SSF51351">
    <property type="entry name" value="Triosephosphate isomerase (TIM)"/>
    <property type="match status" value="1"/>
</dbReference>
<dbReference type="PROSITE" id="PS51440">
    <property type="entry name" value="TIM_2"/>
    <property type="match status" value="1"/>
</dbReference>
<dbReference type="GO" id="GO:0004807">
    <property type="term" value="F:triose-phosphate isomerase activity"/>
    <property type="evidence" value="ECO:0007669"/>
    <property type="project" value="UniProtKB-EC"/>
</dbReference>
<dbReference type="GO" id="GO:0005829">
    <property type="term" value="C:cytosol"/>
    <property type="evidence" value="ECO:0007669"/>
    <property type="project" value="TreeGrafter"/>
</dbReference>
<dbReference type="InterPro" id="IPR000652">
    <property type="entry name" value="Triosephosphate_isomerase"/>
</dbReference>
<dbReference type="AlphaFoldDB" id="K1X0E6"/>
<reference evidence="5 6" key="1">
    <citation type="journal article" date="2012" name="BMC Genomics">
        <title>Sequencing the genome of Marssonina brunnea reveals fungus-poplar co-evolution.</title>
        <authorList>
            <person name="Zhu S."/>
            <person name="Cao Y.-Z."/>
            <person name="Jiang C."/>
            <person name="Tan B.-Y."/>
            <person name="Wang Z."/>
            <person name="Feng S."/>
            <person name="Zhang L."/>
            <person name="Su X.-H."/>
            <person name="Brejova B."/>
            <person name="Vinar T."/>
            <person name="Xu M."/>
            <person name="Wang M.-X."/>
            <person name="Zhang S.-G."/>
            <person name="Huang M.-R."/>
            <person name="Wu R."/>
            <person name="Zhou Y."/>
        </authorList>
    </citation>
    <scope>NUCLEOTIDE SEQUENCE [LARGE SCALE GENOMIC DNA]</scope>
    <source>
        <strain evidence="5 6">MB_m1</strain>
    </source>
</reference>